<comment type="caution">
    <text evidence="12">The sequence shown here is derived from an EMBL/GenBank/DDBJ whole genome shotgun (WGS) entry which is preliminary data.</text>
</comment>
<evidence type="ECO:0000313" key="13">
    <source>
        <dbReference type="Proteomes" id="UP000318815"/>
    </source>
</evidence>
<dbReference type="InterPro" id="IPR023997">
    <property type="entry name" value="TonB-dep_OMP_SusC/RagA_CS"/>
</dbReference>
<dbReference type="SUPFAM" id="SSF49464">
    <property type="entry name" value="Carboxypeptidase regulatory domain-like"/>
    <property type="match status" value="1"/>
</dbReference>
<dbReference type="InterPro" id="IPR036942">
    <property type="entry name" value="Beta-barrel_TonB_sf"/>
</dbReference>
<evidence type="ECO:0000256" key="5">
    <source>
        <dbReference type="ARBA" id="ARBA00023077"/>
    </source>
</evidence>
<dbReference type="Pfam" id="PF13715">
    <property type="entry name" value="CarbopepD_reg_2"/>
    <property type="match status" value="1"/>
</dbReference>
<keyword evidence="7 8" id="KW-0998">Cell outer membrane</keyword>
<dbReference type="PROSITE" id="PS52016">
    <property type="entry name" value="TONB_DEPENDENT_REC_3"/>
    <property type="match status" value="1"/>
</dbReference>
<keyword evidence="13" id="KW-1185">Reference proteome</keyword>
<dbReference type="Pfam" id="PF00593">
    <property type="entry name" value="TonB_dep_Rec_b-barrel"/>
    <property type="match status" value="1"/>
</dbReference>
<keyword evidence="5 9" id="KW-0798">TonB box</keyword>
<accession>A0A5C6LTY6</accession>
<organism evidence="12 13">
    <name type="scientific">Chitinophaga pinensis</name>
    <dbReference type="NCBI Taxonomy" id="79329"/>
    <lineage>
        <taxon>Bacteria</taxon>
        <taxon>Pseudomonadati</taxon>
        <taxon>Bacteroidota</taxon>
        <taxon>Chitinophagia</taxon>
        <taxon>Chitinophagales</taxon>
        <taxon>Chitinophagaceae</taxon>
        <taxon>Chitinophaga</taxon>
    </lineage>
</organism>
<dbReference type="OrthoDB" id="9768177at2"/>
<dbReference type="NCBIfam" id="TIGR04057">
    <property type="entry name" value="SusC_RagA_signa"/>
    <property type="match status" value="1"/>
</dbReference>
<dbReference type="InterPro" id="IPR000531">
    <property type="entry name" value="Beta-barrel_TonB"/>
</dbReference>
<dbReference type="Gene3D" id="2.40.170.20">
    <property type="entry name" value="TonB-dependent receptor, beta-barrel domain"/>
    <property type="match status" value="1"/>
</dbReference>
<dbReference type="InterPro" id="IPR012910">
    <property type="entry name" value="Plug_dom"/>
</dbReference>
<protein>
    <submittedName>
        <fullName evidence="12">SusC/RagA family TonB-linked outer membrane protein</fullName>
    </submittedName>
</protein>
<evidence type="ECO:0000256" key="6">
    <source>
        <dbReference type="ARBA" id="ARBA00023136"/>
    </source>
</evidence>
<comment type="similarity">
    <text evidence="8 9">Belongs to the TonB-dependent receptor family.</text>
</comment>
<keyword evidence="6 8" id="KW-0472">Membrane</keyword>
<dbReference type="SUPFAM" id="SSF56935">
    <property type="entry name" value="Porins"/>
    <property type="match status" value="1"/>
</dbReference>
<name>A0A5C6LTY6_9BACT</name>
<keyword evidence="2 8" id="KW-0813">Transport</keyword>
<feature type="domain" description="TonB-dependent receptor plug" evidence="11">
    <location>
        <begin position="246"/>
        <end position="351"/>
    </location>
</feature>
<evidence type="ECO:0000256" key="9">
    <source>
        <dbReference type="RuleBase" id="RU003357"/>
    </source>
</evidence>
<dbReference type="Gene3D" id="2.170.130.10">
    <property type="entry name" value="TonB-dependent receptor, plug domain"/>
    <property type="match status" value="1"/>
</dbReference>
<dbReference type="NCBIfam" id="TIGR04056">
    <property type="entry name" value="OMP_RagA_SusC"/>
    <property type="match status" value="1"/>
</dbReference>
<proteinExistence type="inferred from homology"/>
<dbReference type="RefSeq" id="WP_146304902.1">
    <property type="nucleotide sequence ID" value="NZ_VOHS01000007.1"/>
</dbReference>
<dbReference type="InterPro" id="IPR023996">
    <property type="entry name" value="TonB-dep_OMP_SusC/RagA"/>
</dbReference>
<evidence type="ECO:0000256" key="4">
    <source>
        <dbReference type="ARBA" id="ARBA00022692"/>
    </source>
</evidence>
<evidence type="ECO:0000256" key="8">
    <source>
        <dbReference type="PROSITE-ProRule" id="PRU01360"/>
    </source>
</evidence>
<dbReference type="InterPro" id="IPR037066">
    <property type="entry name" value="Plug_dom_sf"/>
</dbReference>
<dbReference type="Pfam" id="PF07715">
    <property type="entry name" value="Plug"/>
    <property type="match status" value="1"/>
</dbReference>
<keyword evidence="4 8" id="KW-0812">Transmembrane</keyword>
<evidence type="ECO:0000313" key="12">
    <source>
        <dbReference type="EMBL" id="TWW00741.1"/>
    </source>
</evidence>
<dbReference type="Gene3D" id="2.60.40.1120">
    <property type="entry name" value="Carboxypeptidase-like, regulatory domain"/>
    <property type="match status" value="1"/>
</dbReference>
<evidence type="ECO:0000256" key="2">
    <source>
        <dbReference type="ARBA" id="ARBA00022448"/>
    </source>
</evidence>
<dbReference type="InterPro" id="IPR039426">
    <property type="entry name" value="TonB-dep_rcpt-like"/>
</dbReference>
<evidence type="ECO:0000256" key="1">
    <source>
        <dbReference type="ARBA" id="ARBA00004571"/>
    </source>
</evidence>
<evidence type="ECO:0000259" key="11">
    <source>
        <dbReference type="Pfam" id="PF07715"/>
    </source>
</evidence>
<dbReference type="AlphaFoldDB" id="A0A5C6LTY6"/>
<dbReference type="InterPro" id="IPR008969">
    <property type="entry name" value="CarboxyPept-like_regulatory"/>
</dbReference>
<dbReference type="Proteomes" id="UP000318815">
    <property type="component" value="Unassembled WGS sequence"/>
</dbReference>
<evidence type="ECO:0000256" key="7">
    <source>
        <dbReference type="ARBA" id="ARBA00023237"/>
    </source>
</evidence>
<reference evidence="12 13" key="1">
    <citation type="submission" date="2019-08" db="EMBL/GenBank/DDBJ databases">
        <title>Whole genome sequencing of chitin degrading bacteria Chitinophaga pinensis YS16.</title>
        <authorList>
            <person name="Singh R.P."/>
            <person name="Manchanda G."/>
            <person name="Maurya I.K."/>
            <person name="Joshi N.K."/>
            <person name="Srivastava A.K."/>
        </authorList>
    </citation>
    <scope>NUCLEOTIDE SEQUENCE [LARGE SCALE GENOMIC DNA]</scope>
    <source>
        <strain evidence="12 13">YS-16</strain>
    </source>
</reference>
<feature type="domain" description="TonB-dependent receptor-like beta-barrel" evidence="10">
    <location>
        <begin position="488"/>
        <end position="942"/>
    </location>
</feature>
<comment type="subcellular location">
    <subcellularLocation>
        <location evidence="1 8">Cell outer membrane</location>
        <topology evidence="1 8">Multi-pass membrane protein</topology>
    </subcellularLocation>
</comment>
<gene>
    <name evidence="12" type="ORF">FEF09_09575</name>
</gene>
<sequence>MKYSGILSGMPMRSSRLIYYLPDLLFKLMRTVIMIMMVLCTTTFLLMARPSSGQDLSTVMLQLNTKEGKLDKVLKRIETQAPFFFIVDGTLAGSIPTPALEGTKRSLKEVLDILLPDELFYVQDGNYIIIKRRPMSAAMQAVAEGITPPAGMAKVITGIVTDEKGMPLPGVSIVVKASRAGTMTNDKGVFSLEARGDADTLLISYIGYRTQEVAVRGRSQLNIQLALSENSLADVVVIGYGSLRKGDLTSAVATVKSESFVKGNVLDAGQLLQGKVAGLSIGTPSGDPTSGSQILLRGNTTLLGANANPLVLIDGIPGDLKTVAPEDIESVDVLKDGSAAAIYGTRGTNGVIIITTRRASGTFSNSVDYSGYVSTQKIARKPEMLTADDYRKQIAEGLRDASWNQGANTDWLKEISQTPLTHVHNLTFRGGNSKTNYLANVNYRSLEGVMKKSDNRTFTGRIDINHSMLDDKLRINLGMLNANNKYTTTGDGFSFNGYTYRQAMIRNPTSPVRDSLGNWYEQTGLFNYENPLSRLYESDGRNTSQNSRLNGSLTLLPVEGLKLSALFSYTRYNEDRGYAETKRHISTLRDGRNGYASVGSTQSIDRLMELTAQYNKNVGRHKFTLLGGYSYQENEFNTHWAQNWDFPTDRFTYNNIGIGQALKEGLAPEYSEKRETNLIGFFGRATYSFDDRYLLLASLRHEAASQLYGTKQPWGNFPAISAGWRISNEAFMKRQSLFDDLKLRVGYGVTGTQPTDLFLGVAILSYGAYVYSNGVWIQTLGPSQNPNADLRWEEKHETNAGVDFSMFQGRISGSVDYYIRRINGLLYDYQVPSPPNLFSSTRANVGKMENKGLEVIVNFIPVKTKDFEWSSSVNFSTNTNKLLSLSNNIYKATNNYFTTGGTGEPIQTFTHIVNIGDKIGDFYGFKVVDISQDGKWVYEGRDGKPVNYDDYQHAFEDKRVLGNGLPKYYGGWNNSFRYKRFDLNITMRGAFDYQILNFQRMYYENTGLQQYNRLKSAYDKVFGKAILSKDMPLEFNSYYVENGDFWKVDNITLGYNIPNLKSKYLHAARVYVSTLNTFVITGYKGIDPEVNRLGLAPGADDRDKYPSVRTFTVGVNMSF</sequence>
<evidence type="ECO:0000256" key="3">
    <source>
        <dbReference type="ARBA" id="ARBA00022452"/>
    </source>
</evidence>
<evidence type="ECO:0000259" key="10">
    <source>
        <dbReference type="Pfam" id="PF00593"/>
    </source>
</evidence>
<dbReference type="EMBL" id="VOHS01000007">
    <property type="protein sequence ID" value="TWW00741.1"/>
    <property type="molecule type" value="Genomic_DNA"/>
</dbReference>
<keyword evidence="3 8" id="KW-1134">Transmembrane beta strand</keyword>
<dbReference type="GO" id="GO:0009279">
    <property type="term" value="C:cell outer membrane"/>
    <property type="evidence" value="ECO:0007669"/>
    <property type="project" value="UniProtKB-SubCell"/>
</dbReference>